<feature type="region of interest" description="Disordered" evidence="1">
    <location>
        <begin position="457"/>
        <end position="499"/>
    </location>
</feature>
<keyword evidence="2" id="KW-0812">Transmembrane</keyword>
<evidence type="ECO:0000256" key="2">
    <source>
        <dbReference type="SAM" id="Phobius"/>
    </source>
</evidence>
<dbReference type="Proteomes" id="UP000014977">
    <property type="component" value="Unassembled WGS sequence"/>
</dbReference>
<keyword evidence="4" id="KW-1185">Reference proteome</keyword>
<feature type="transmembrane region" description="Helical" evidence="2">
    <location>
        <begin position="65"/>
        <end position="86"/>
    </location>
</feature>
<keyword evidence="2" id="KW-0472">Membrane</keyword>
<organism evidence="3 4">
    <name type="scientific">Desulfococcus multivorans DSM 2059</name>
    <dbReference type="NCBI Taxonomy" id="1121405"/>
    <lineage>
        <taxon>Bacteria</taxon>
        <taxon>Pseudomonadati</taxon>
        <taxon>Thermodesulfobacteriota</taxon>
        <taxon>Desulfobacteria</taxon>
        <taxon>Desulfobacterales</taxon>
        <taxon>Desulfococcaceae</taxon>
        <taxon>Desulfococcus</taxon>
    </lineage>
</organism>
<dbReference type="PATRIC" id="fig|1121405.3.peg.7"/>
<comment type="caution">
    <text evidence="3">The sequence shown here is derived from an EMBL/GenBank/DDBJ whole genome shotgun (WGS) entry which is preliminary data.</text>
</comment>
<dbReference type="STRING" id="897.B2D07_13010"/>
<dbReference type="AlphaFoldDB" id="S7U6A5"/>
<sequence length="499" mass="54478">MQRKIGINVQRLFITTILLKIGLSFLGWRFQDPWVLGTAGPLAVMSAYIVIGIHRRDSDLSDEKFADTCYYLGFIFTITSIIFSLFDLPNIGTRIQDISVRFGAAMVSTVFGLTVRVILVSFKKDYADAVVEVEDAVVAAAQRFHEQLDIAAERFFAFQTKVDNAAAESVEKAEMRMERLSQNHSERLAAFFADLTERHQAAGSRTFDGIDAASRRLSETVDGYTQGIQKHLTNVEAGVTAFTDAITERLKTTTFPDDYFVRHLEAPLIRLKQSTGIVSENIETAAATVGESTAVFSDALTTLRKKADVAECALDRVLHLTARQHAVLDAAQGQLTVLERLTGTLSEFGTVMTHTHAGIAAGNIAAADLSKRMEALISEFAVSQQRLGNTLKDVVARLTANAAAVEAVANKLDDAAFARKTAVHGLSDQSAEMRRLTRTLVAAGTMLSELLSRMNTGHATSAETTEQEIGESRPFRSTEHLVRKSIGSMTAPDPSETQI</sequence>
<feature type="compositionally biased region" description="Basic and acidic residues" evidence="1">
    <location>
        <begin position="470"/>
        <end position="482"/>
    </location>
</feature>
<proteinExistence type="predicted"/>
<feature type="transmembrane region" description="Helical" evidence="2">
    <location>
        <begin position="34"/>
        <end position="53"/>
    </location>
</feature>
<dbReference type="EMBL" id="ATHJ01000003">
    <property type="protein sequence ID" value="EPR45061.1"/>
    <property type="molecule type" value="Genomic_DNA"/>
</dbReference>
<dbReference type="eggNOG" id="ENOG502ZBVP">
    <property type="taxonomic scope" value="Bacteria"/>
</dbReference>
<gene>
    <name evidence="3" type="ORF">dsmv_3696</name>
</gene>
<name>S7U6A5_DESML</name>
<evidence type="ECO:0008006" key="5">
    <source>
        <dbReference type="Google" id="ProtNLM"/>
    </source>
</evidence>
<feature type="transmembrane region" description="Helical" evidence="2">
    <location>
        <begin position="98"/>
        <end position="119"/>
    </location>
</feature>
<feature type="transmembrane region" description="Helical" evidence="2">
    <location>
        <begin position="12"/>
        <end position="28"/>
    </location>
</feature>
<reference evidence="3 4" key="1">
    <citation type="journal article" date="2013" name="Genome Announc.">
        <title>Draft genome sequences for three mercury-methylating, sulfate-reducing bacteria.</title>
        <authorList>
            <person name="Brown S.D."/>
            <person name="Hurt R.A.Jr."/>
            <person name="Gilmour C.C."/>
            <person name="Elias D.A."/>
        </authorList>
    </citation>
    <scope>NUCLEOTIDE SEQUENCE [LARGE SCALE GENOMIC DNA]</scope>
    <source>
        <strain evidence="3 4">DSM 2059</strain>
    </source>
</reference>
<accession>S7U6A5</accession>
<protein>
    <recommendedName>
        <fullName evidence="5">MotA/TolQ/ExbB proton channel domain-containing protein</fullName>
    </recommendedName>
</protein>
<evidence type="ECO:0000256" key="1">
    <source>
        <dbReference type="SAM" id="MobiDB-lite"/>
    </source>
</evidence>
<dbReference type="RefSeq" id="WP_020875248.1">
    <property type="nucleotide sequence ID" value="NZ_ATHJ01000003.1"/>
</dbReference>
<dbReference type="OrthoDB" id="9122612at2"/>
<evidence type="ECO:0000313" key="4">
    <source>
        <dbReference type="Proteomes" id="UP000014977"/>
    </source>
</evidence>
<keyword evidence="2" id="KW-1133">Transmembrane helix</keyword>
<evidence type="ECO:0000313" key="3">
    <source>
        <dbReference type="EMBL" id="EPR45061.1"/>
    </source>
</evidence>